<evidence type="ECO:0000256" key="2">
    <source>
        <dbReference type="ARBA" id="ARBA00022598"/>
    </source>
</evidence>
<dbReference type="InterPro" id="IPR012340">
    <property type="entry name" value="NA-bd_OB-fold"/>
</dbReference>
<evidence type="ECO:0000256" key="6">
    <source>
        <dbReference type="ARBA" id="ARBA00034003"/>
    </source>
</evidence>
<comment type="caution">
    <text evidence="9">The sequence shown here is derived from an EMBL/GenBank/DDBJ whole genome shotgun (WGS) entry which is preliminary data.</text>
</comment>
<dbReference type="GO" id="GO:0006281">
    <property type="term" value="P:DNA repair"/>
    <property type="evidence" value="ECO:0007669"/>
    <property type="project" value="UniProtKB-KW"/>
</dbReference>
<feature type="signal peptide" evidence="7">
    <location>
        <begin position="1"/>
        <end position="29"/>
    </location>
</feature>
<keyword evidence="4" id="KW-0227">DNA damage</keyword>
<dbReference type="PANTHER" id="PTHR47810">
    <property type="entry name" value="DNA LIGASE"/>
    <property type="match status" value="1"/>
</dbReference>
<evidence type="ECO:0000313" key="10">
    <source>
        <dbReference type="Proteomes" id="UP000451565"/>
    </source>
</evidence>
<dbReference type="Gene3D" id="2.40.50.140">
    <property type="entry name" value="Nucleic acid-binding proteins"/>
    <property type="match status" value="1"/>
</dbReference>
<dbReference type="Gene3D" id="3.30.1490.70">
    <property type="match status" value="1"/>
</dbReference>
<dbReference type="OrthoDB" id="9782700at2"/>
<gene>
    <name evidence="9" type="ORF">GEV47_04075</name>
</gene>
<dbReference type="SUPFAM" id="SSF50249">
    <property type="entry name" value="Nucleic acid-binding proteins"/>
    <property type="match status" value="1"/>
</dbReference>
<feature type="domain" description="ATP-dependent DNA ligase family profile" evidence="8">
    <location>
        <begin position="136"/>
        <end position="238"/>
    </location>
</feature>
<name>A0A843YQR6_9BURK</name>
<evidence type="ECO:0000256" key="3">
    <source>
        <dbReference type="ARBA" id="ARBA00022705"/>
    </source>
</evidence>
<organism evidence="9 10">
    <name type="scientific">Glaciimonas soli</name>
    <dbReference type="NCBI Taxonomy" id="2590999"/>
    <lineage>
        <taxon>Bacteria</taxon>
        <taxon>Pseudomonadati</taxon>
        <taxon>Pseudomonadota</taxon>
        <taxon>Betaproteobacteria</taxon>
        <taxon>Burkholderiales</taxon>
        <taxon>Oxalobacteraceae</taxon>
        <taxon>Glaciimonas</taxon>
    </lineage>
</organism>
<dbReference type="InterPro" id="IPR012310">
    <property type="entry name" value="DNA_ligase_ATP-dep_cent"/>
</dbReference>
<dbReference type="CDD" id="cd08041">
    <property type="entry name" value="OBF_kDNA_ligase_like"/>
    <property type="match status" value="1"/>
</dbReference>
<evidence type="ECO:0000313" key="9">
    <source>
        <dbReference type="EMBL" id="MQQ99862.1"/>
    </source>
</evidence>
<dbReference type="Pfam" id="PF14743">
    <property type="entry name" value="DNA_ligase_OB_2"/>
    <property type="match status" value="1"/>
</dbReference>
<evidence type="ECO:0000256" key="1">
    <source>
        <dbReference type="ARBA" id="ARBA00001968"/>
    </source>
</evidence>
<keyword evidence="3" id="KW-0235">DNA replication</keyword>
<dbReference type="GO" id="GO:0006310">
    <property type="term" value="P:DNA recombination"/>
    <property type="evidence" value="ECO:0007669"/>
    <property type="project" value="InterPro"/>
</dbReference>
<dbReference type="InterPro" id="IPR029319">
    <property type="entry name" value="DNA_ligase_OB"/>
</dbReference>
<dbReference type="AlphaFoldDB" id="A0A843YQR6"/>
<dbReference type="InterPro" id="IPR050326">
    <property type="entry name" value="NAD_dep_DNA_ligaseB"/>
</dbReference>
<keyword evidence="10" id="KW-1185">Reference proteome</keyword>
<keyword evidence="7" id="KW-0732">Signal</keyword>
<dbReference type="GO" id="GO:0005524">
    <property type="term" value="F:ATP binding"/>
    <property type="evidence" value="ECO:0007669"/>
    <property type="project" value="InterPro"/>
</dbReference>
<dbReference type="PROSITE" id="PS50160">
    <property type="entry name" value="DNA_LIGASE_A3"/>
    <property type="match status" value="1"/>
</dbReference>
<evidence type="ECO:0000256" key="7">
    <source>
        <dbReference type="SAM" id="SignalP"/>
    </source>
</evidence>
<keyword evidence="2 9" id="KW-0436">Ligase</keyword>
<evidence type="ECO:0000256" key="5">
    <source>
        <dbReference type="ARBA" id="ARBA00023204"/>
    </source>
</evidence>
<feature type="chain" id="PRO_5032303317" evidence="7">
    <location>
        <begin position="30"/>
        <end position="291"/>
    </location>
</feature>
<dbReference type="CDD" id="cd07896">
    <property type="entry name" value="Adenylation_kDNA_ligase_like"/>
    <property type="match status" value="1"/>
</dbReference>
<dbReference type="Pfam" id="PF01068">
    <property type="entry name" value="DNA_ligase_A_M"/>
    <property type="match status" value="1"/>
</dbReference>
<dbReference type="EMBL" id="WINI01000001">
    <property type="protein sequence ID" value="MQQ99862.1"/>
    <property type="molecule type" value="Genomic_DNA"/>
</dbReference>
<dbReference type="PANTHER" id="PTHR47810:SF1">
    <property type="entry name" value="DNA LIGASE B"/>
    <property type="match status" value="1"/>
</dbReference>
<accession>A0A843YQR6</accession>
<dbReference type="Gene3D" id="3.30.470.30">
    <property type="entry name" value="DNA ligase/mRNA capping enzyme"/>
    <property type="match status" value="1"/>
</dbReference>
<reference evidence="9 10" key="1">
    <citation type="submission" date="2019-10" db="EMBL/GenBank/DDBJ databases">
        <title>Glaciimonas soli sp. nov., a psychrophilic bacterium isolated from the forest soil of a high elevation mountain in Taiwan.</title>
        <authorList>
            <person name="Wang L.-T."/>
            <person name="Shieh W.Y."/>
        </authorList>
    </citation>
    <scope>NUCLEOTIDE SEQUENCE [LARGE SCALE GENOMIC DNA]</scope>
    <source>
        <strain evidence="9 10">GS1</strain>
    </source>
</reference>
<dbReference type="Proteomes" id="UP000451565">
    <property type="component" value="Unassembled WGS sequence"/>
</dbReference>
<keyword evidence="5" id="KW-0234">DNA repair</keyword>
<proteinExistence type="predicted"/>
<sequence>MQKLSPFKKLGLSVLIASCFLTPSPRTFAKNVRPPLMLANPYHPGVRLADYWVSEKYDGVRGYWDGQALWTRGGEPVHAPAWFTANWPKTAMDGELWVAHEQFEQAVSTVRQQTPDDAAWRRMHFMVFDVPAYPGTFDERIRVLKDLIHKLAKPWVVYVTQTKVSDQKSLDSMLAQVIKLGGEGLALHRGDSYYRGVRSDDLLKIKPHTDAEAKIIAIIPGKGKYHGMMGALLVETEDGQRFRIGSGFNDKDRHSPPVIGSWVTYRYRGMTARAIPRHATFMRIRKDVAQR</sequence>
<protein>
    <submittedName>
        <fullName evidence="9">DNA ligase</fullName>
    </submittedName>
</protein>
<comment type="cofactor">
    <cofactor evidence="1">
        <name>a divalent metal cation</name>
        <dbReference type="ChEBI" id="CHEBI:60240"/>
    </cofactor>
</comment>
<dbReference type="GO" id="GO:0006260">
    <property type="term" value="P:DNA replication"/>
    <property type="evidence" value="ECO:0007669"/>
    <property type="project" value="UniProtKB-KW"/>
</dbReference>
<dbReference type="SUPFAM" id="SSF56091">
    <property type="entry name" value="DNA ligase/mRNA capping enzyme, catalytic domain"/>
    <property type="match status" value="1"/>
</dbReference>
<dbReference type="RefSeq" id="WP_153233397.1">
    <property type="nucleotide sequence ID" value="NZ_WINI01000001.1"/>
</dbReference>
<dbReference type="NCBIfam" id="NF006592">
    <property type="entry name" value="PRK09125.1"/>
    <property type="match status" value="1"/>
</dbReference>
<dbReference type="GO" id="GO:0003910">
    <property type="term" value="F:DNA ligase (ATP) activity"/>
    <property type="evidence" value="ECO:0007669"/>
    <property type="project" value="UniProtKB-EC"/>
</dbReference>
<evidence type="ECO:0000259" key="8">
    <source>
        <dbReference type="PROSITE" id="PS50160"/>
    </source>
</evidence>
<evidence type="ECO:0000256" key="4">
    <source>
        <dbReference type="ARBA" id="ARBA00022763"/>
    </source>
</evidence>
<comment type="catalytic activity">
    <reaction evidence="6">
        <text>ATP + (deoxyribonucleotide)n-3'-hydroxyl + 5'-phospho-(deoxyribonucleotide)m = (deoxyribonucleotide)n+m + AMP + diphosphate.</text>
        <dbReference type="EC" id="6.5.1.1"/>
    </reaction>
</comment>